<evidence type="ECO:0000313" key="4">
    <source>
        <dbReference type="Proteomes" id="UP000291236"/>
    </source>
</evidence>
<name>A0A4P2VKM5_FLUSA</name>
<dbReference type="GO" id="GO:0004175">
    <property type="term" value="F:endopeptidase activity"/>
    <property type="evidence" value="ECO:0007669"/>
    <property type="project" value="UniProtKB-ARBA"/>
</dbReference>
<dbReference type="Proteomes" id="UP000291236">
    <property type="component" value="Chromosome"/>
</dbReference>
<feature type="transmembrane region" description="Helical" evidence="1">
    <location>
        <begin position="159"/>
        <end position="177"/>
    </location>
</feature>
<sequence>MYILVAEDFPYSTEIPIFTGVRFSPISKPFWLDINVEKSVCAIIFAAILIKKSDKLSDWQKVFKDLLLPLAVILAIIIPTGLITGYIKFDFKLPSGSFYFLSINLFLVCVAEEVFFRGFLQRKIFEFLSKYFKAKVSAPVLANVFVAVLFGYAHLYSGYLFAIFAFIAGLGYGYAYQKSGKIEAAILTHFGFNLIHFIFFTYPAFQSLP</sequence>
<keyword evidence="1" id="KW-0472">Membrane</keyword>
<dbReference type="KEGG" id="sbf:JCM31447_17740"/>
<feature type="transmembrane region" description="Helical" evidence="1">
    <location>
        <begin position="62"/>
        <end position="87"/>
    </location>
</feature>
<feature type="transmembrane region" description="Helical" evidence="1">
    <location>
        <begin position="184"/>
        <end position="205"/>
    </location>
</feature>
<gene>
    <name evidence="3" type="ORF">JCM31447_17740</name>
</gene>
<proteinExistence type="predicted"/>
<evidence type="ECO:0000256" key="1">
    <source>
        <dbReference type="SAM" id="Phobius"/>
    </source>
</evidence>
<dbReference type="Pfam" id="PF02517">
    <property type="entry name" value="Rce1-like"/>
    <property type="match status" value="1"/>
</dbReference>
<keyword evidence="1" id="KW-1133">Transmembrane helix</keyword>
<feature type="domain" description="CAAX prenyl protease 2/Lysostaphin resistance protein A-like" evidence="2">
    <location>
        <begin position="96"/>
        <end position="195"/>
    </location>
</feature>
<evidence type="ECO:0000313" key="3">
    <source>
        <dbReference type="EMBL" id="BBH53331.1"/>
    </source>
</evidence>
<accession>A0A4P2VKM5</accession>
<protein>
    <recommendedName>
        <fullName evidence="2">CAAX prenyl protease 2/Lysostaphin resistance protein A-like domain-containing protein</fullName>
    </recommendedName>
</protein>
<keyword evidence="4" id="KW-1185">Reference proteome</keyword>
<dbReference type="EMBL" id="AP019368">
    <property type="protein sequence ID" value="BBH53331.1"/>
    <property type="molecule type" value="Genomic_DNA"/>
</dbReference>
<organism evidence="3 4">
    <name type="scientific">Fluviispira sanaruensis</name>
    <dbReference type="NCBI Taxonomy" id="2493639"/>
    <lineage>
        <taxon>Bacteria</taxon>
        <taxon>Pseudomonadati</taxon>
        <taxon>Bdellovibrionota</taxon>
        <taxon>Oligoflexia</taxon>
        <taxon>Silvanigrellales</taxon>
        <taxon>Silvanigrellaceae</taxon>
        <taxon>Fluviispira</taxon>
    </lineage>
</organism>
<dbReference type="GO" id="GO:0080120">
    <property type="term" value="P:CAAX-box protein maturation"/>
    <property type="evidence" value="ECO:0007669"/>
    <property type="project" value="UniProtKB-ARBA"/>
</dbReference>
<feature type="transmembrane region" description="Helical" evidence="1">
    <location>
        <begin position="99"/>
        <end position="120"/>
    </location>
</feature>
<reference evidence="3 4" key="1">
    <citation type="submission" date="2018-12" db="EMBL/GenBank/DDBJ databases">
        <title>Rubrispira sanarue gen. nov., sp., nov., a member of the order Silvanigrellales, isolated from a brackish lake in Hamamatsu Japan.</title>
        <authorList>
            <person name="Maejima Y."/>
            <person name="Iino T."/>
            <person name="Muraguchi Y."/>
            <person name="Fukuda K."/>
            <person name="Nojiri H."/>
            <person name="Ohkuma M."/>
            <person name="Moriuchi R."/>
            <person name="Dohra H."/>
            <person name="Kimbara K."/>
            <person name="Shintani M."/>
        </authorList>
    </citation>
    <scope>NUCLEOTIDE SEQUENCE [LARGE SCALE GENOMIC DNA]</scope>
    <source>
        <strain evidence="3 4">RF1110005</strain>
    </source>
</reference>
<feature type="transmembrane region" description="Helical" evidence="1">
    <location>
        <begin position="132"/>
        <end position="153"/>
    </location>
</feature>
<evidence type="ECO:0000259" key="2">
    <source>
        <dbReference type="Pfam" id="PF02517"/>
    </source>
</evidence>
<dbReference type="InterPro" id="IPR003675">
    <property type="entry name" value="Rce1/LyrA-like_dom"/>
</dbReference>
<keyword evidence="1" id="KW-0812">Transmembrane</keyword>
<dbReference type="AlphaFoldDB" id="A0A4P2VKM5"/>